<proteinExistence type="predicted"/>
<reference evidence="2 3" key="2">
    <citation type="submission" date="2024-07" db="EMBL/GenBank/DDBJ databases">
        <authorList>
            <person name="Akdeniz Z."/>
        </authorList>
    </citation>
    <scope>NUCLEOTIDE SEQUENCE [LARGE SCALE GENOMIC DNA]</scope>
</reference>
<reference evidence="1" key="1">
    <citation type="submission" date="2023-06" db="EMBL/GenBank/DDBJ databases">
        <authorList>
            <person name="Kurt Z."/>
        </authorList>
    </citation>
    <scope>NUCLEOTIDE SEQUENCE</scope>
</reference>
<keyword evidence="3" id="KW-1185">Reference proteome</keyword>
<gene>
    <name evidence="1" type="ORF">HINF_LOCUS11097</name>
    <name evidence="2" type="ORF">HINF_LOCUS6364</name>
</gene>
<evidence type="ECO:0000313" key="2">
    <source>
        <dbReference type="EMBL" id="CAL5980821.1"/>
    </source>
</evidence>
<dbReference type="EMBL" id="CAXDID020000012">
    <property type="protein sequence ID" value="CAL5980821.1"/>
    <property type="molecule type" value="Genomic_DNA"/>
</dbReference>
<accession>A0AA86NN81</accession>
<evidence type="ECO:0000313" key="3">
    <source>
        <dbReference type="Proteomes" id="UP001642409"/>
    </source>
</evidence>
<dbReference type="Proteomes" id="UP001642409">
    <property type="component" value="Unassembled WGS sequence"/>
</dbReference>
<sequence length="177" mass="20162">MCLTITDKQRQDLSKLANVLDQKMSAIITKNKATQNEIESIKDICTRAKIIIEDCKGNKTGICYFTCSLVFALQLNPNIKNLNQALQISINNLQYYGINCEQAQHGRLVMLDNVPHQLNYSVIDRIFNILTLVKVVQNTSKDLWLKFLGQVFNTITGGCENYKFYLKKRLAQVGVNQ</sequence>
<comment type="caution">
    <text evidence="1">The sequence shown here is derived from an EMBL/GenBank/DDBJ whole genome shotgun (WGS) entry which is preliminary data.</text>
</comment>
<organism evidence="1">
    <name type="scientific">Hexamita inflata</name>
    <dbReference type="NCBI Taxonomy" id="28002"/>
    <lineage>
        <taxon>Eukaryota</taxon>
        <taxon>Metamonada</taxon>
        <taxon>Diplomonadida</taxon>
        <taxon>Hexamitidae</taxon>
        <taxon>Hexamitinae</taxon>
        <taxon>Hexamita</taxon>
    </lineage>
</organism>
<protein>
    <submittedName>
        <fullName evidence="2">Hypothetical_protein</fullName>
    </submittedName>
</protein>
<evidence type="ECO:0000313" key="1">
    <source>
        <dbReference type="EMBL" id="CAI9923452.1"/>
    </source>
</evidence>
<dbReference type="AlphaFoldDB" id="A0AA86NN81"/>
<name>A0AA86NN81_9EUKA</name>
<dbReference type="EMBL" id="CATOUU010000279">
    <property type="protein sequence ID" value="CAI9923452.1"/>
    <property type="molecule type" value="Genomic_DNA"/>
</dbReference>